<dbReference type="Pfam" id="PF04187">
    <property type="entry name" value="Cofac_haem_bdg"/>
    <property type="match status" value="1"/>
</dbReference>
<keyword evidence="1" id="KW-0732">Signal</keyword>
<reference evidence="4" key="1">
    <citation type="submission" date="2017-04" db="EMBL/GenBank/DDBJ databases">
        <authorList>
            <person name="Varghese N."/>
            <person name="Submissions S."/>
        </authorList>
    </citation>
    <scope>NUCLEOTIDE SEQUENCE [LARGE SCALE GENOMIC DNA]</scope>
    <source>
        <strain evidence="4">RKEM611</strain>
    </source>
</reference>
<dbReference type="InterPro" id="IPR007314">
    <property type="entry name" value="Cofac_haem-bd_dom"/>
</dbReference>
<name>A0A1Y6C9F4_9BACT</name>
<dbReference type="OrthoDB" id="5296763at2"/>
<evidence type="ECO:0000313" key="4">
    <source>
        <dbReference type="Proteomes" id="UP000192907"/>
    </source>
</evidence>
<dbReference type="STRING" id="1513793.SAMN06296036_11687"/>
<organism evidence="3 4">
    <name type="scientific">Pseudobacteriovorax antillogorgiicola</name>
    <dbReference type="NCBI Taxonomy" id="1513793"/>
    <lineage>
        <taxon>Bacteria</taxon>
        <taxon>Pseudomonadati</taxon>
        <taxon>Bdellovibrionota</taxon>
        <taxon>Oligoflexia</taxon>
        <taxon>Oligoflexales</taxon>
        <taxon>Pseudobacteriovoracaceae</taxon>
        <taxon>Pseudobacteriovorax</taxon>
    </lineage>
</organism>
<evidence type="ECO:0000313" key="3">
    <source>
        <dbReference type="EMBL" id="SMF52865.1"/>
    </source>
</evidence>
<dbReference type="Gene3D" id="3.40.50.11550">
    <property type="match status" value="1"/>
</dbReference>
<feature type="chain" id="PRO_5011989108" evidence="1">
    <location>
        <begin position="21"/>
        <end position="295"/>
    </location>
</feature>
<keyword evidence="4" id="KW-1185">Reference proteome</keyword>
<dbReference type="SUPFAM" id="SSF159501">
    <property type="entry name" value="EreA/ChaN-like"/>
    <property type="match status" value="1"/>
</dbReference>
<gene>
    <name evidence="3" type="ORF">SAMN06296036_11687</name>
</gene>
<dbReference type="Proteomes" id="UP000192907">
    <property type="component" value="Unassembled WGS sequence"/>
</dbReference>
<accession>A0A1Y6C9F4</accession>
<protein>
    <submittedName>
        <fullName evidence="3">Uncharacterized iron-regulated protein</fullName>
    </submittedName>
</protein>
<dbReference type="AlphaFoldDB" id="A0A1Y6C9F4"/>
<feature type="domain" description="Haem-binding uptake Tiki superfamily ChaN" evidence="2">
    <location>
        <begin position="42"/>
        <end position="234"/>
    </location>
</feature>
<feature type="signal peptide" evidence="1">
    <location>
        <begin position="1"/>
        <end position="20"/>
    </location>
</feature>
<dbReference type="EMBL" id="FWZT01000016">
    <property type="protein sequence ID" value="SMF52865.1"/>
    <property type="molecule type" value="Genomic_DNA"/>
</dbReference>
<sequence>MSRWIVTLMCLGLFSSTGMARIIDLNHGKEVSLGDLASEGPIFVVGEQHYTDEIQKATAKLIAGIVRSQKNQNSFDFGWEFLNIDQKEQVNMALKRYWNKETSTKEALGELLGPYEGNQSYGVVLEAIRRLNGSVIPLNLSRSIKSQVSQGGMEALDPEWLPQDFALGSLSYYERFLDAMGGHGGAQVDNYFAAQSLVDNTMAKELLAERQFPLSFLLCGSFHSDYRHGVVEELERRSPFNPTVITFVSDHGQTTAEIISELQDERYGLRADFAVAVKSNNQLNPELLTQEVSHD</sequence>
<dbReference type="RefSeq" id="WP_132321744.1">
    <property type="nucleotide sequence ID" value="NZ_FWZT01000016.1"/>
</dbReference>
<evidence type="ECO:0000259" key="2">
    <source>
        <dbReference type="Pfam" id="PF04187"/>
    </source>
</evidence>
<proteinExistence type="predicted"/>
<evidence type="ECO:0000256" key="1">
    <source>
        <dbReference type="SAM" id="SignalP"/>
    </source>
</evidence>